<dbReference type="AlphaFoldDB" id="N8WRI2"/>
<evidence type="ECO:0000313" key="3">
    <source>
        <dbReference type="Proteomes" id="UP000018438"/>
    </source>
</evidence>
<evidence type="ECO:0008006" key="4">
    <source>
        <dbReference type="Google" id="ProtNLM"/>
    </source>
</evidence>
<accession>N8WRI2</accession>
<proteinExistence type="predicted"/>
<dbReference type="Gene3D" id="1.10.530.10">
    <property type="match status" value="1"/>
</dbReference>
<gene>
    <name evidence="2" type="ORF">F965_00058</name>
</gene>
<comment type="caution">
    <text evidence="2">The sequence shown here is derived from an EMBL/GenBank/DDBJ whole genome shotgun (WGS) entry which is preliminary data.</text>
</comment>
<dbReference type="InterPro" id="IPR023346">
    <property type="entry name" value="Lysozyme-like_dom_sf"/>
</dbReference>
<protein>
    <recommendedName>
        <fullName evidence="4">Phage tail lysozyme domain-containing protein</fullName>
    </recommendedName>
</protein>
<sequence>MAIKYDSRGFIIGDRRLKEMSEGIVKTQDNTKEILAVLKSSLDELKTTMQDSNQVYTSELERQNRQGKSVNAAETVTTARQAVDASKDAVEVAKKALEVAEGRVARKSGQGSGNGVGSGISSAKERTEQARERDSKGRFIGSGDKETNSFFGKLKKVKEFFTGSVGGAGVDTSGVDPTLDAMREVKDVVAPVGRVFGGMGARAIGIFRGRMKKRSNEEQIPEEQVKANKAQQKSNKNQEKLLVRLIRAVNAGSGGLFGRGGLGGLGGGLLKTLGRGGKGLLRKIPILGALFGGAVLAKDWGKMDTKDKGKGIGSIVGTAVGGVLGSFFGPVGTVGGAVLGDKLGGIFGEKVGSWVDELKKVDFKQVLKDTLKSLLDFGKNNLIPFRQAGNVAGAVGGAWDAAKGWVRDKVGTGGVSATGRFAPLLDEIAVGESGVHGYDAVYSGAKVKPSKPISQMTVAEVKAYQEQLLKSGSASTAVGRYQFIRNKGAFSKMAAQAGLKDTDIFDAKAQDKLAIHYLGGEKSLDDMMRKGDYVGLANKTAQQFASMKNASGRGSYDGDGLNLARHGGVEAMREISKEVIANSNTPAKPAAAKAPAKPMATKAPAKDILIFPAGANRPAPINVPKITPELTKIGRHTTAQAKSAAPSDSTIGQTVADRSLAHVMSGGIGYDSHSA</sequence>
<feature type="compositionally biased region" description="Basic and acidic residues" evidence="1">
    <location>
        <begin position="123"/>
        <end position="142"/>
    </location>
</feature>
<feature type="region of interest" description="Disordered" evidence="1">
    <location>
        <begin position="213"/>
        <end position="235"/>
    </location>
</feature>
<evidence type="ECO:0000313" key="2">
    <source>
        <dbReference type="EMBL" id="ENV14712.1"/>
    </source>
</evidence>
<feature type="region of interest" description="Disordered" evidence="1">
    <location>
        <begin position="105"/>
        <end position="142"/>
    </location>
</feature>
<dbReference type="PATRIC" id="fig|1217675.3.peg.54"/>
<organism evidence="2 3">
    <name type="scientific">Acinetobacter schindleri NIPH 900</name>
    <dbReference type="NCBI Taxonomy" id="1217675"/>
    <lineage>
        <taxon>Bacteria</taxon>
        <taxon>Pseudomonadati</taxon>
        <taxon>Pseudomonadota</taxon>
        <taxon>Gammaproteobacteria</taxon>
        <taxon>Moraxellales</taxon>
        <taxon>Moraxellaceae</taxon>
        <taxon>Acinetobacter</taxon>
    </lineage>
</organism>
<dbReference type="HOGENOM" id="CLU_361568_0_0_6"/>
<dbReference type="RefSeq" id="WP_004811451.1">
    <property type="nucleotide sequence ID" value="NZ_KB849446.1"/>
</dbReference>
<name>N8WRI2_9GAMM</name>
<dbReference type="SUPFAM" id="SSF53955">
    <property type="entry name" value="Lysozyme-like"/>
    <property type="match status" value="1"/>
</dbReference>
<evidence type="ECO:0000256" key="1">
    <source>
        <dbReference type="SAM" id="MobiDB-lite"/>
    </source>
</evidence>
<keyword evidence="3" id="KW-1185">Reference proteome</keyword>
<dbReference type="Proteomes" id="UP000018438">
    <property type="component" value="Unassembled WGS sequence"/>
</dbReference>
<reference evidence="2 3" key="1">
    <citation type="submission" date="2013-02" db="EMBL/GenBank/DDBJ databases">
        <title>The Genome Sequence of Acinetobacter schindleri NIPH 900.</title>
        <authorList>
            <consortium name="The Broad Institute Genome Sequencing Platform"/>
            <consortium name="The Broad Institute Genome Sequencing Center for Infectious Disease"/>
            <person name="Cerqueira G."/>
            <person name="Feldgarden M."/>
            <person name="Courvalin P."/>
            <person name="Perichon B."/>
            <person name="Grillot-Courvalin C."/>
            <person name="Clermont D."/>
            <person name="Rocha E."/>
            <person name="Yoon E.-J."/>
            <person name="Nemec A."/>
            <person name="Walker B."/>
            <person name="Young S.K."/>
            <person name="Zeng Q."/>
            <person name="Gargeya S."/>
            <person name="Fitzgerald M."/>
            <person name="Haas B."/>
            <person name="Abouelleil A."/>
            <person name="Alvarado L."/>
            <person name="Arachchi H.M."/>
            <person name="Berlin A.M."/>
            <person name="Chapman S.B."/>
            <person name="Dewar J."/>
            <person name="Goldberg J."/>
            <person name="Griggs A."/>
            <person name="Gujja S."/>
            <person name="Hansen M."/>
            <person name="Howarth C."/>
            <person name="Imamovic A."/>
            <person name="Larimer J."/>
            <person name="McCowan C."/>
            <person name="Murphy C."/>
            <person name="Neiman D."/>
            <person name="Pearson M."/>
            <person name="Priest M."/>
            <person name="Roberts A."/>
            <person name="Saif S."/>
            <person name="Shea T."/>
            <person name="Sisk P."/>
            <person name="Sykes S."/>
            <person name="Wortman J."/>
            <person name="Nusbaum C."/>
            <person name="Birren B."/>
        </authorList>
    </citation>
    <scope>NUCLEOTIDE SEQUENCE [LARGE SCALE GENOMIC DNA]</scope>
    <source>
        <strain evidence="2 3">NIPH 900</strain>
    </source>
</reference>
<dbReference type="EMBL" id="APPI01000003">
    <property type="protein sequence ID" value="ENV14712.1"/>
    <property type="molecule type" value="Genomic_DNA"/>
</dbReference>